<keyword evidence="3" id="KW-1185">Reference proteome</keyword>
<evidence type="ECO:0000313" key="3">
    <source>
        <dbReference type="Proteomes" id="UP000002051"/>
    </source>
</evidence>
<dbReference type="HOGENOM" id="CLU_3053379_0_0_1"/>
<reference evidence="2" key="3">
    <citation type="submission" date="2015-04" db="UniProtKB">
        <authorList>
            <consortium name="EnsemblPlants"/>
        </authorList>
    </citation>
    <scope>IDENTIFICATION</scope>
    <source>
        <strain evidence="2">cv. Jemalong A17</strain>
    </source>
</reference>
<sequence length="54" mass="6285">MAMLMLENMHLIDTLKLCHVMFTKSIEMVTHSLSWFPGSVKLNYALTICHGFIW</sequence>
<protein>
    <submittedName>
        <fullName evidence="1 2">Uncharacterized protein</fullName>
    </submittedName>
</protein>
<gene>
    <name evidence="1" type="ordered locus">MTR_3g090220</name>
</gene>
<proteinExistence type="predicted"/>
<evidence type="ECO:0000313" key="2">
    <source>
        <dbReference type="EnsemblPlants" id="KEH35426"/>
    </source>
</evidence>
<dbReference type="EnsemblPlants" id="KEH35426">
    <property type="protein sequence ID" value="KEH35426"/>
    <property type="gene ID" value="MTR_3g090220"/>
</dbReference>
<organism evidence="1 3">
    <name type="scientific">Medicago truncatula</name>
    <name type="common">Barrel medic</name>
    <name type="synonym">Medicago tribuloides</name>
    <dbReference type="NCBI Taxonomy" id="3880"/>
    <lineage>
        <taxon>Eukaryota</taxon>
        <taxon>Viridiplantae</taxon>
        <taxon>Streptophyta</taxon>
        <taxon>Embryophyta</taxon>
        <taxon>Tracheophyta</taxon>
        <taxon>Spermatophyta</taxon>
        <taxon>Magnoliopsida</taxon>
        <taxon>eudicotyledons</taxon>
        <taxon>Gunneridae</taxon>
        <taxon>Pentapetalae</taxon>
        <taxon>rosids</taxon>
        <taxon>fabids</taxon>
        <taxon>Fabales</taxon>
        <taxon>Fabaceae</taxon>
        <taxon>Papilionoideae</taxon>
        <taxon>50 kb inversion clade</taxon>
        <taxon>NPAAA clade</taxon>
        <taxon>Hologalegina</taxon>
        <taxon>IRL clade</taxon>
        <taxon>Trifolieae</taxon>
        <taxon>Medicago</taxon>
    </lineage>
</organism>
<evidence type="ECO:0000313" key="1">
    <source>
        <dbReference type="EMBL" id="KEH35426.1"/>
    </source>
</evidence>
<dbReference type="EMBL" id="CM001219">
    <property type="protein sequence ID" value="KEH35426.1"/>
    <property type="molecule type" value="Genomic_DNA"/>
</dbReference>
<reference evidence="1 3" key="2">
    <citation type="journal article" date="2014" name="BMC Genomics">
        <title>An improved genome release (version Mt4.0) for the model legume Medicago truncatula.</title>
        <authorList>
            <person name="Tang H."/>
            <person name="Krishnakumar V."/>
            <person name="Bidwell S."/>
            <person name="Rosen B."/>
            <person name="Chan A."/>
            <person name="Zhou S."/>
            <person name="Gentzbittel L."/>
            <person name="Childs K.L."/>
            <person name="Yandell M."/>
            <person name="Gundlach H."/>
            <person name="Mayer K.F."/>
            <person name="Schwartz D.C."/>
            <person name="Town C.D."/>
        </authorList>
    </citation>
    <scope>GENOME REANNOTATION</scope>
    <source>
        <strain evidence="1">A17</strain>
        <strain evidence="2 3">cv. Jemalong A17</strain>
    </source>
</reference>
<dbReference type="Proteomes" id="UP000002051">
    <property type="component" value="Chromosome 3"/>
</dbReference>
<dbReference type="AlphaFoldDB" id="A0A072V175"/>
<name>A0A072V175_MEDTR</name>
<reference evidence="1 3" key="1">
    <citation type="journal article" date="2011" name="Nature">
        <title>The Medicago genome provides insight into the evolution of rhizobial symbioses.</title>
        <authorList>
            <person name="Young N.D."/>
            <person name="Debelle F."/>
            <person name="Oldroyd G.E."/>
            <person name="Geurts R."/>
            <person name="Cannon S.B."/>
            <person name="Udvardi M.K."/>
            <person name="Benedito V.A."/>
            <person name="Mayer K.F."/>
            <person name="Gouzy J."/>
            <person name="Schoof H."/>
            <person name="Van de Peer Y."/>
            <person name="Proost S."/>
            <person name="Cook D.R."/>
            <person name="Meyers B.C."/>
            <person name="Spannagl M."/>
            <person name="Cheung F."/>
            <person name="De Mita S."/>
            <person name="Krishnakumar V."/>
            <person name="Gundlach H."/>
            <person name="Zhou S."/>
            <person name="Mudge J."/>
            <person name="Bharti A.K."/>
            <person name="Murray J.D."/>
            <person name="Naoumkina M.A."/>
            <person name="Rosen B."/>
            <person name="Silverstein K.A."/>
            <person name="Tang H."/>
            <person name="Rombauts S."/>
            <person name="Zhao P.X."/>
            <person name="Zhou P."/>
            <person name="Barbe V."/>
            <person name="Bardou P."/>
            <person name="Bechner M."/>
            <person name="Bellec A."/>
            <person name="Berger A."/>
            <person name="Berges H."/>
            <person name="Bidwell S."/>
            <person name="Bisseling T."/>
            <person name="Choisne N."/>
            <person name="Couloux A."/>
            <person name="Denny R."/>
            <person name="Deshpande S."/>
            <person name="Dai X."/>
            <person name="Doyle J.J."/>
            <person name="Dudez A.M."/>
            <person name="Farmer A.D."/>
            <person name="Fouteau S."/>
            <person name="Franken C."/>
            <person name="Gibelin C."/>
            <person name="Gish J."/>
            <person name="Goldstein S."/>
            <person name="Gonzalez A.J."/>
            <person name="Green P.J."/>
            <person name="Hallab A."/>
            <person name="Hartog M."/>
            <person name="Hua A."/>
            <person name="Humphray S.J."/>
            <person name="Jeong D.H."/>
            <person name="Jing Y."/>
            <person name="Jocker A."/>
            <person name="Kenton S.M."/>
            <person name="Kim D.J."/>
            <person name="Klee K."/>
            <person name="Lai H."/>
            <person name="Lang C."/>
            <person name="Lin S."/>
            <person name="Macmil S.L."/>
            <person name="Magdelenat G."/>
            <person name="Matthews L."/>
            <person name="McCorrison J."/>
            <person name="Monaghan E.L."/>
            <person name="Mun J.H."/>
            <person name="Najar F.Z."/>
            <person name="Nicholson C."/>
            <person name="Noirot C."/>
            <person name="O'Bleness M."/>
            <person name="Paule C.R."/>
            <person name="Poulain J."/>
            <person name="Prion F."/>
            <person name="Qin B."/>
            <person name="Qu C."/>
            <person name="Retzel E.F."/>
            <person name="Riddle C."/>
            <person name="Sallet E."/>
            <person name="Samain S."/>
            <person name="Samson N."/>
            <person name="Sanders I."/>
            <person name="Saurat O."/>
            <person name="Scarpelli C."/>
            <person name="Schiex T."/>
            <person name="Segurens B."/>
            <person name="Severin A.J."/>
            <person name="Sherrier D.J."/>
            <person name="Shi R."/>
            <person name="Sims S."/>
            <person name="Singer S.R."/>
            <person name="Sinharoy S."/>
            <person name="Sterck L."/>
            <person name="Viollet A."/>
            <person name="Wang B.B."/>
            <person name="Wang K."/>
            <person name="Wang M."/>
            <person name="Wang X."/>
            <person name="Warfsmann J."/>
            <person name="Weissenbach J."/>
            <person name="White D.D."/>
            <person name="White J.D."/>
            <person name="Wiley G.B."/>
            <person name="Wincker P."/>
            <person name="Xing Y."/>
            <person name="Yang L."/>
            <person name="Yao Z."/>
            <person name="Ying F."/>
            <person name="Zhai J."/>
            <person name="Zhou L."/>
            <person name="Zuber A."/>
            <person name="Denarie J."/>
            <person name="Dixon R.A."/>
            <person name="May G.D."/>
            <person name="Schwartz D.C."/>
            <person name="Rogers J."/>
            <person name="Quetier F."/>
            <person name="Town C.D."/>
            <person name="Roe B.A."/>
        </authorList>
    </citation>
    <scope>NUCLEOTIDE SEQUENCE [LARGE SCALE GENOMIC DNA]</scope>
    <source>
        <strain evidence="1">A17</strain>
        <strain evidence="2 3">cv. Jemalong A17</strain>
    </source>
</reference>
<accession>A0A072V175</accession>